<dbReference type="AlphaFoldDB" id="A0A8S9ZZB6"/>
<gene>
    <name evidence="2" type="ORF">Mgra_00001568</name>
</gene>
<comment type="caution">
    <text evidence="2">The sequence shown here is derived from an EMBL/GenBank/DDBJ whole genome shotgun (WGS) entry which is preliminary data.</text>
</comment>
<organism evidence="2 3">
    <name type="scientific">Meloidogyne graminicola</name>
    <dbReference type="NCBI Taxonomy" id="189291"/>
    <lineage>
        <taxon>Eukaryota</taxon>
        <taxon>Metazoa</taxon>
        <taxon>Ecdysozoa</taxon>
        <taxon>Nematoda</taxon>
        <taxon>Chromadorea</taxon>
        <taxon>Rhabditida</taxon>
        <taxon>Tylenchina</taxon>
        <taxon>Tylenchomorpha</taxon>
        <taxon>Tylenchoidea</taxon>
        <taxon>Meloidogynidae</taxon>
        <taxon>Meloidogyninae</taxon>
        <taxon>Meloidogyne</taxon>
    </lineage>
</organism>
<feature type="chain" id="PRO_5035747627" evidence="1">
    <location>
        <begin position="21"/>
        <end position="166"/>
    </location>
</feature>
<sequence length="166" mass="20101">MFKYFIFLFIFNLFLTFMSDQSVEELISTETNNDKTNEISEEELKEMGEYKEIEKINLLLDNKEFQIKLNEIKCMNKYVFKQLVDIEKFQNLKKFLIEEIEKENNLIRKRRIKKLFNLLENLKELNIIITGRNLCSFICTKAFFKEKNIQKLCKEIINKTEDLIEN</sequence>
<accession>A0A8S9ZZB6</accession>
<dbReference type="EMBL" id="JABEBT010000008">
    <property type="protein sequence ID" value="KAF7639041.1"/>
    <property type="molecule type" value="Genomic_DNA"/>
</dbReference>
<keyword evidence="1" id="KW-0732">Signal</keyword>
<name>A0A8S9ZZB6_9BILA</name>
<keyword evidence="3" id="KW-1185">Reference proteome</keyword>
<feature type="non-terminal residue" evidence="2">
    <location>
        <position position="166"/>
    </location>
</feature>
<proteinExistence type="predicted"/>
<dbReference type="Proteomes" id="UP000605970">
    <property type="component" value="Unassembled WGS sequence"/>
</dbReference>
<evidence type="ECO:0000256" key="1">
    <source>
        <dbReference type="SAM" id="SignalP"/>
    </source>
</evidence>
<feature type="signal peptide" evidence="1">
    <location>
        <begin position="1"/>
        <end position="20"/>
    </location>
</feature>
<protein>
    <submittedName>
        <fullName evidence="2">Uncharacterized protein</fullName>
    </submittedName>
</protein>
<reference evidence="2" key="1">
    <citation type="journal article" date="2020" name="Ecol. Evol.">
        <title>Genome structure and content of the rice root-knot nematode (Meloidogyne graminicola).</title>
        <authorList>
            <person name="Phan N.T."/>
            <person name="Danchin E.G.J."/>
            <person name="Klopp C."/>
            <person name="Perfus-Barbeoch L."/>
            <person name="Kozlowski D.K."/>
            <person name="Koutsovoulos G.D."/>
            <person name="Lopez-Roques C."/>
            <person name="Bouchez O."/>
            <person name="Zahm M."/>
            <person name="Besnard G."/>
            <person name="Bellafiore S."/>
        </authorList>
    </citation>
    <scope>NUCLEOTIDE SEQUENCE</scope>
    <source>
        <strain evidence="2">VN-18</strain>
    </source>
</reference>
<evidence type="ECO:0000313" key="3">
    <source>
        <dbReference type="Proteomes" id="UP000605970"/>
    </source>
</evidence>
<evidence type="ECO:0000313" key="2">
    <source>
        <dbReference type="EMBL" id="KAF7639041.1"/>
    </source>
</evidence>